<keyword evidence="8 11" id="KW-1133">Transmembrane helix</keyword>
<keyword evidence="9 11" id="KW-0472">Membrane</keyword>
<evidence type="ECO:0000256" key="8">
    <source>
        <dbReference type="ARBA" id="ARBA00022989"/>
    </source>
</evidence>
<dbReference type="SMART" id="SM00382">
    <property type="entry name" value="AAA"/>
    <property type="match status" value="1"/>
</dbReference>
<dbReference type="Gene3D" id="1.20.1560.10">
    <property type="entry name" value="ABC transporter type 1, transmembrane domain"/>
    <property type="match status" value="1"/>
</dbReference>
<dbReference type="Proteomes" id="UP000824005">
    <property type="component" value="Unassembled WGS sequence"/>
</dbReference>
<reference evidence="14" key="2">
    <citation type="submission" date="2021-04" db="EMBL/GenBank/DDBJ databases">
        <authorList>
            <person name="Gilroy R."/>
        </authorList>
    </citation>
    <scope>NUCLEOTIDE SEQUENCE</scope>
    <source>
        <strain evidence="14">ChiGjej1B1-98</strain>
    </source>
</reference>
<dbReference type="InterPro" id="IPR003593">
    <property type="entry name" value="AAA+_ATPase"/>
</dbReference>
<dbReference type="FunFam" id="3.40.50.300:FF:000221">
    <property type="entry name" value="Multidrug ABC transporter ATP-binding protein"/>
    <property type="match status" value="1"/>
</dbReference>
<dbReference type="InterPro" id="IPR027417">
    <property type="entry name" value="P-loop_NTPase"/>
</dbReference>
<evidence type="ECO:0000256" key="9">
    <source>
        <dbReference type="ARBA" id="ARBA00023136"/>
    </source>
</evidence>
<comment type="subcellular location">
    <subcellularLocation>
        <location evidence="1">Cell inner membrane</location>
        <topology evidence="1">Multi-pass membrane protein</topology>
    </subcellularLocation>
</comment>
<feature type="transmembrane region" description="Helical" evidence="11">
    <location>
        <begin position="169"/>
        <end position="190"/>
    </location>
</feature>
<organism evidence="14 15">
    <name type="scientific">Candidatus Agrococcus pullicola</name>
    <dbReference type="NCBI Taxonomy" id="2838429"/>
    <lineage>
        <taxon>Bacteria</taxon>
        <taxon>Bacillati</taxon>
        <taxon>Actinomycetota</taxon>
        <taxon>Actinomycetes</taxon>
        <taxon>Micrococcales</taxon>
        <taxon>Microbacteriaceae</taxon>
        <taxon>Agrococcus</taxon>
    </lineage>
</organism>
<dbReference type="SUPFAM" id="SSF52540">
    <property type="entry name" value="P-loop containing nucleoside triphosphate hydrolases"/>
    <property type="match status" value="1"/>
</dbReference>
<dbReference type="PROSITE" id="PS50893">
    <property type="entry name" value="ABC_TRANSPORTER_2"/>
    <property type="match status" value="1"/>
</dbReference>
<name>A0A9D1YXM8_9MICO</name>
<gene>
    <name evidence="14" type="ORF">H9830_15365</name>
</gene>
<dbReference type="Gene3D" id="3.40.50.300">
    <property type="entry name" value="P-loop containing nucleotide triphosphate hydrolases"/>
    <property type="match status" value="1"/>
</dbReference>
<keyword evidence="4" id="KW-0997">Cell inner membrane</keyword>
<feature type="transmembrane region" description="Helical" evidence="11">
    <location>
        <begin position="30"/>
        <end position="51"/>
    </location>
</feature>
<dbReference type="PANTHER" id="PTHR43394">
    <property type="entry name" value="ATP-DEPENDENT PERMEASE MDL1, MITOCHONDRIAL"/>
    <property type="match status" value="1"/>
</dbReference>
<proteinExistence type="inferred from homology"/>
<dbReference type="PANTHER" id="PTHR43394:SF1">
    <property type="entry name" value="ATP-BINDING CASSETTE SUB-FAMILY B MEMBER 10, MITOCHONDRIAL"/>
    <property type="match status" value="1"/>
</dbReference>
<dbReference type="GO" id="GO:0005886">
    <property type="term" value="C:plasma membrane"/>
    <property type="evidence" value="ECO:0007669"/>
    <property type="project" value="UniProtKB-SubCell"/>
</dbReference>
<comment type="similarity">
    <text evidence="10">Belongs to the ABC transporter superfamily. Siderophore-Fe(3+) uptake transporter (SIUT) (TC 3.A.1.21) family.</text>
</comment>
<evidence type="ECO:0000259" key="13">
    <source>
        <dbReference type="PROSITE" id="PS50929"/>
    </source>
</evidence>
<evidence type="ECO:0000256" key="6">
    <source>
        <dbReference type="ARBA" id="ARBA00022741"/>
    </source>
</evidence>
<evidence type="ECO:0000256" key="3">
    <source>
        <dbReference type="ARBA" id="ARBA00022475"/>
    </source>
</evidence>
<keyword evidence="7 14" id="KW-0067">ATP-binding</keyword>
<feature type="domain" description="ABC transmembrane type-1" evidence="13">
    <location>
        <begin position="32"/>
        <end position="311"/>
    </location>
</feature>
<evidence type="ECO:0000313" key="14">
    <source>
        <dbReference type="EMBL" id="HIY67643.1"/>
    </source>
</evidence>
<evidence type="ECO:0000256" key="10">
    <source>
        <dbReference type="ARBA" id="ARBA00023455"/>
    </source>
</evidence>
<sequence length="599" mass="63792">MPLLRRQKQEDGPKASLKELLPYLFVRRRLFVTAIALSLVGAFTSLVQPLIVQHLIGSVEQQQPLGWLPLFLVAFVLADAIVAGIEHFLLQVIGENVVRRSRKRLVMRMLHLPIAEFDARRTGDLVSRVGSDTTLLRAVLTQGLVEAIGGTLTMIGAIIFMAFLDLTLLGITIGVVVVAFVLIGVVMPFLSRATRAAQEEVGKLTSALERSISGVRTIRAAGATDAEISEIGNRTDDAYRAGVRVARISALFVTISSVAIQVAFLAVVGVGGVRVAAGDLAIGALVAFLMFLFLMIMPLGQLFGAMSAVSQALGALGRIQEIVRIPSEAESEPVRSGAPSASGSSAIEFAAVSFRYPDAVLEAADTAADPVPKAVLDHVSFRVPTGSKVALVGPSGAGKSTTFALIERFYEPSSGTIYVDGHDTVSVPHEELRARIGYVEQDARVLAGSIRDNLLIGSYDASEEDMLEVLERVNLADIVARTDAGLDAQVGEGGVKLSGGQRQRLAIARALLAAPPVLLLDESTSSLDSLNEVRMKEAIDEVSRGRTLLVIAHRLSTVVDSDMIVVLNDGRVEATGTHAELLESSTLYRSIADHQLLAS</sequence>
<dbReference type="GO" id="GO:0005524">
    <property type="term" value="F:ATP binding"/>
    <property type="evidence" value="ECO:0007669"/>
    <property type="project" value="UniProtKB-KW"/>
</dbReference>
<dbReference type="InterPro" id="IPR036640">
    <property type="entry name" value="ABC1_TM_sf"/>
</dbReference>
<keyword evidence="3" id="KW-1003">Cell membrane</keyword>
<evidence type="ECO:0000256" key="4">
    <source>
        <dbReference type="ARBA" id="ARBA00022519"/>
    </source>
</evidence>
<dbReference type="SUPFAM" id="SSF90123">
    <property type="entry name" value="ABC transporter transmembrane region"/>
    <property type="match status" value="1"/>
</dbReference>
<dbReference type="PROSITE" id="PS50929">
    <property type="entry name" value="ABC_TM1F"/>
    <property type="match status" value="1"/>
</dbReference>
<dbReference type="GO" id="GO:0015421">
    <property type="term" value="F:ABC-type oligopeptide transporter activity"/>
    <property type="evidence" value="ECO:0007669"/>
    <property type="project" value="TreeGrafter"/>
</dbReference>
<dbReference type="Pfam" id="PF00664">
    <property type="entry name" value="ABC_membrane"/>
    <property type="match status" value="1"/>
</dbReference>
<dbReference type="InterPro" id="IPR003439">
    <property type="entry name" value="ABC_transporter-like_ATP-bd"/>
</dbReference>
<feature type="transmembrane region" description="Helical" evidence="11">
    <location>
        <begin position="248"/>
        <end position="268"/>
    </location>
</feature>
<evidence type="ECO:0000313" key="15">
    <source>
        <dbReference type="Proteomes" id="UP000824005"/>
    </source>
</evidence>
<keyword evidence="6" id="KW-0547">Nucleotide-binding</keyword>
<evidence type="ECO:0000256" key="11">
    <source>
        <dbReference type="SAM" id="Phobius"/>
    </source>
</evidence>
<dbReference type="GO" id="GO:0016887">
    <property type="term" value="F:ATP hydrolysis activity"/>
    <property type="evidence" value="ECO:0007669"/>
    <property type="project" value="InterPro"/>
</dbReference>
<keyword evidence="5 11" id="KW-0812">Transmembrane</keyword>
<comment type="caution">
    <text evidence="14">The sequence shown here is derived from an EMBL/GenBank/DDBJ whole genome shotgun (WGS) entry which is preliminary data.</text>
</comment>
<dbReference type="InterPro" id="IPR017871">
    <property type="entry name" value="ABC_transporter-like_CS"/>
</dbReference>
<feature type="transmembrane region" description="Helical" evidence="11">
    <location>
        <begin position="71"/>
        <end position="94"/>
    </location>
</feature>
<feature type="transmembrane region" description="Helical" evidence="11">
    <location>
        <begin position="144"/>
        <end position="163"/>
    </location>
</feature>
<dbReference type="EMBL" id="DXDC01000466">
    <property type="protein sequence ID" value="HIY67643.1"/>
    <property type="molecule type" value="Genomic_DNA"/>
</dbReference>
<dbReference type="CDD" id="cd18551">
    <property type="entry name" value="ABC_6TM_LmrA_like"/>
    <property type="match status" value="1"/>
</dbReference>
<dbReference type="AlphaFoldDB" id="A0A9D1YXM8"/>
<evidence type="ECO:0000259" key="12">
    <source>
        <dbReference type="PROSITE" id="PS50893"/>
    </source>
</evidence>
<evidence type="ECO:0000256" key="5">
    <source>
        <dbReference type="ARBA" id="ARBA00022692"/>
    </source>
</evidence>
<reference evidence="14" key="1">
    <citation type="journal article" date="2021" name="PeerJ">
        <title>Extensive microbial diversity within the chicken gut microbiome revealed by metagenomics and culture.</title>
        <authorList>
            <person name="Gilroy R."/>
            <person name="Ravi A."/>
            <person name="Getino M."/>
            <person name="Pursley I."/>
            <person name="Horton D.L."/>
            <person name="Alikhan N.F."/>
            <person name="Baker D."/>
            <person name="Gharbi K."/>
            <person name="Hall N."/>
            <person name="Watson M."/>
            <person name="Adriaenssens E.M."/>
            <person name="Foster-Nyarko E."/>
            <person name="Jarju S."/>
            <person name="Secka A."/>
            <person name="Antonio M."/>
            <person name="Oren A."/>
            <person name="Chaudhuri R.R."/>
            <person name="La Ragione R."/>
            <person name="Hildebrand F."/>
            <person name="Pallen M.J."/>
        </authorList>
    </citation>
    <scope>NUCLEOTIDE SEQUENCE</scope>
    <source>
        <strain evidence="14">ChiGjej1B1-98</strain>
    </source>
</reference>
<evidence type="ECO:0000256" key="1">
    <source>
        <dbReference type="ARBA" id="ARBA00004429"/>
    </source>
</evidence>
<evidence type="ECO:0000256" key="7">
    <source>
        <dbReference type="ARBA" id="ARBA00022840"/>
    </source>
</evidence>
<evidence type="ECO:0000256" key="2">
    <source>
        <dbReference type="ARBA" id="ARBA00022448"/>
    </source>
</evidence>
<keyword evidence="2" id="KW-0813">Transport</keyword>
<dbReference type="InterPro" id="IPR039421">
    <property type="entry name" value="Type_1_exporter"/>
</dbReference>
<dbReference type="Pfam" id="PF00005">
    <property type="entry name" value="ABC_tran"/>
    <property type="match status" value="1"/>
</dbReference>
<protein>
    <submittedName>
        <fullName evidence="14">ABC transporter ATP-binding protein/permease</fullName>
    </submittedName>
</protein>
<dbReference type="PROSITE" id="PS00211">
    <property type="entry name" value="ABC_TRANSPORTER_1"/>
    <property type="match status" value="1"/>
</dbReference>
<feature type="domain" description="ABC transporter" evidence="12">
    <location>
        <begin position="361"/>
        <end position="594"/>
    </location>
</feature>
<accession>A0A9D1YXM8</accession>
<feature type="transmembrane region" description="Helical" evidence="11">
    <location>
        <begin position="280"/>
        <end position="300"/>
    </location>
</feature>
<dbReference type="InterPro" id="IPR011527">
    <property type="entry name" value="ABC1_TM_dom"/>
</dbReference>